<evidence type="ECO:0000256" key="4">
    <source>
        <dbReference type="ARBA" id="ARBA00023125"/>
    </source>
</evidence>
<dbReference type="InterPro" id="IPR020795">
    <property type="entry name" value="ORC3"/>
</dbReference>
<proteinExistence type="inferred from homology"/>
<evidence type="ECO:0000313" key="8">
    <source>
        <dbReference type="EMBL" id="KAJ1962061.1"/>
    </source>
</evidence>
<keyword evidence="4" id="KW-0238">DNA-binding</keyword>
<feature type="domain" description="Origin recognition complex subunit 3 winged helix C-terminal" evidence="7">
    <location>
        <begin position="606"/>
        <end position="712"/>
    </location>
</feature>
<dbReference type="GO" id="GO:0005656">
    <property type="term" value="C:nuclear pre-replicative complex"/>
    <property type="evidence" value="ECO:0007669"/>
    <property type="project" value="TreeGrafter"/>
</dbReference>
<dbReference type="GO" id="GO:0005664">
    <property type="term" value="C:nuclear origin of replication recognition complex"/>
    <property type="evidence" value="ECO:0007669"/>
    <property type="project" value="InterPro"/>
</dbReference>
<dbReference type="Pfam" id="PF07034">
    <property type="entry name" value="ORC3_N"/>
    <property type="match status" value="1"/>
</dbReference>
<evidence type="ECO:0000256" key="1">
    <source>
        <dbReference type="ARBA" id="ARBA00004123"/>
    </source>
</evidence>
<name>A0A9W8ANC5_9FUNG</name>
<evidence type="ECO:0000313" key="9">
    <source>
        <dbReference type="Proteomes" id="UP001150925"/>
    </source>
</evidence>
<evidence type="ECO:0000256" key="3">
    <source>
        <dbReference type="ARBA" id="ARBA00022705"/>
    </source>
</evidence>
<reference evidence="8" key="1">
    <citation type="submission" date="2022-07" db="EMBL/GenBank/DDBJ databases">
        <title>Phylogenomic reconstructions and comparative analyses of Kickxellomycotina fungi.</title>
        <authorList>
            <person name="Reynolds N.K."/>
            <person name="Stajich J.E."/>
            <person name="Barry K."/>
            <person name="Grigoriev I.V."/>
            <person name="Crous P."/>
            <person name="Smith M.E."/>
        </authorList>
    </citation>
    <scope>NUCLEOTIDE SEQUENCE</scope>
    <source>
        <strain evidence="8">RSA 1196</strain>
    </source>
</reference>
<protein>
    <submittedName>
        <fullName evidence="8">Origin recognition complex subunit 3</fullName>
    </submittedName>
</protein>
<organism evidence="8 9">
    <name type="scientific">Dispira parvispora</name>
    <dbReference type="NCBI Taxonomy" id="1520584"/>
    <lineage>
        <taxon>Eukaryota</taxon>
        <taxon>Fungi</taxon>
        <taxon>Fungi incertae sedis</taxon>
        <taxon>Zoopagomycota</taxon>
        <taxon>Kickxellomycotina</taxon>
        <taxon>Dimargaritomycetes</taxon>
        <taxon>Dimargaritales</taxon>
        <taxon>Dimargaritaceae</taxon>
        <taxon>Dispira</taxon>
    </lineage>
</organism>
<evidence type="ECO:0000256" key="2">
    <source>
        <dbReference type="ARBA" id="ARBA00010977"/>
    </source>
</evidence>
<sequence length="712" mass="82408">LTQISEYVQQAFSQRTSFHQATIPSVPFREIPTLNLLTGINLQDNQHLYAQIANHLTRPNDKEPRLVVQLSSTDCPQVKPAMAYMIDAIIRKGTELYGNEVDLDTLVKNQRASKKLGKFILPRYDMRYLMCWYQYLCTQLQGRPCPEIVIIFQDFEGFNRIVLEVMIQILSEYIEVLPIVFVFGIATSTDIIHQSLPKHVTSLLQTESLSLQLSVDSVNKIVERLLLSAPWGFTLGYKAYKYILDRFFLHNFSVTSLITTLHYALMDYFYSNPLAILTPFLSTSLWESLEMPWLTISWVVERCSASHYEFLRMQPSFRQFLEGLDLPPQDMLRLLDDDSHFAGEMLPVLLDRVKRYRCYYTLGIECFHNMQSHCETNTLKKPLRILHLFGLNEALPLTKHYELVTQSFKRRSLDIVKTFLDHVVQHFTAQLSLEEMNDGVANVIRAIQAMKTGLDDSPMYPLSVVQTLIRADTFLSEAAIAELVAQVQQLDDSESDKINREATPSTPRQITVKEDLMRSLLTGNNKSVTRTPGSATPQRINRRLLRLPDNKKHLTDTQLLWMDAAYDAIHQLFTRTLVCYDQLPWYEIFYYGNERLLKRAFTAQPRASLQTALGQPWLYMHCACCPPHEDGDTILPTLQDTCTLYKLYLECGRMINLYDWFMAFSSIKEKEPHQPSSKELQARFIRSVSELQYLGFLKSTSRKTDHVLRIVW</sequence>
<dbReference type="PANTHER" id="PTHR12748:SF0">
    <property type="entry name" value="ORIGIN RECOGNITION COMPLEX SUBUNIT 3"/>
    <property type="match status" value="1"/>
</dbReference>
<accession>A0A9W8ANC5</accession>
<feature type="domain" description="Origin recognition complex subunit 3 N-terminal" evidence="6">
    <location>
        <begin position="1"/>
        <end position="277"/>
    </location>
</feature>
<dbReference type="InterPro" id="IPR045667">
    <property type="entry name" value="ORC3_N"/>
</dbReference>
<evidence type="ECO:0000256" key="5">
    <source>
        <dbReference type="ARBA" id="ARBA00023242"/>
    </source>
</evidence>
<dbReference type="Proteomes" id="UP001150925">
    <property type="component" value="Unassembled WGS sequence"/>
</dbReference>
<feature type="non-terminal residue" evidence="8">
    <location>
        <position position="712"/>
    </location>
</feature>
<dbReference type="GO" id="GO:0031261">
    <property type="term" value="C:DNA replication preinitiation complex"/>
    <property type="evidence" value="ECO:0007669"/>
    <property type="project" value="TreeGrafter"/>
</dbReference>
<dbReference type="CDD" id="cd20704">
    <property type="entry name" value="Orc3"/>
    <property type="match status" value="2"/>
</dbReference>
<dbReference type="PANTHER" id="PTHR12748">
    <property type="entry name" value="ORIGIN RECOGNITION COMPLEX SUBUNIT 3"/>
    <property type="match status" value="1"/>
</dbReference>
<gene>
    <name evidence="8" type="primary">ORC3</name>
    <name evidence="8" type="ORF">IWQ62_003653</name>
</gene>
<keyword evidence="3" id="KW-0235">DNA replication</keyword>
<dbReference type="GO" id="GO:0006270">
    <property type="term" value="P:DNA replication initiation"/>
    <property type="evidence" value="ECO:0007669"/>
    <property type="project" value="TreeGrafter"/>
</dbReference>
<dbReference type="OrthoDB" id="10265211at2759"/>
<comment type="caution">
    <text evidence="8">The sequence shown here is derived from an EMBL/GenBank/DDBJ whole genome shotgun (WGS) entry which is preliminary data.</text>
</comment>
<keyword evidence="9" id="KW-1185">Reference proteome</keyword>
<dbReference type="GO" id="GO:0003688">
    <property type="term" value="F:DNA replication origin binding"/>
    <property type="evidence" value="ECO:0007669"/>
    <property type="project" value="TreeGrafter"/>
</dbReference>
<evidence type="ECO:0000259" key="7">
    <source>
        <dbReference type="Pfam" id="PF18137"/>
    </source>
</evidence>
<keyword evidence="5" id="KW-0539">Nucleus</keyword>
<dbReference type="InterPro" id="IPR040855">
    <property type="entry name" value="ORC_WH_C"/>
</dbReference>
<comment type="similarity">
    <text evidence="2">Belongs to the ORC3 family.</text>
</comment>
<comment type="subcellular location">
    <subcellularLocation>
        <location evidence="1">Nucleus</location>
    </subcellularLocation>
</comment>
<dbReference type="AlphaFoldDB" id="A0A9W8ANC5"/>
<dbReference type="EMBL" id="JANBPY010001023">
    <property type="protein sequence ID" value="KAJ1962061.1"/>
    <property type="molecule type" value="Genomic_DNA"/>
</dbReference>
<evidence type="ECO:0000259" key="6">
    <source>
        <dbReference type="Pfam" id="PF07034"/>
    </source>
</evidence>
<dbReference type="Pfam" id="PF18137">
    <property type="entry name" value="WHD_ORC"/>
    <property type="match status" value="1"/>
</dbReference>